<protein>
    <submittedName>
        <fullName evidence="1">DUF2232 domain-containing protein</fullName>
    </submittedName>
</protein>
<evidence type="ECO:0000313" key="1">
    <source>
        <dbReference type="EMBL" id="PAE87137.1"/>
    </source>
</evidence>
<dbReference type="Proteomes" id="UP000216207">
    <property type="component" value="Unassembled WGS sequence"/>
</dbReference>
<dbReference type="InterPro" id="IPR018710">
    <property type="entry name" value="DUF2232"/>
</dbReference>
<dbReference type="EMBL" id="NPCC01000039">
    <property type="protein sequence ID" value="PAE87137.1"/>
    <property type="molecule type" value="Genomic_DNA"/>
</dbReference>
<dbReference type="Pfam" id="PF09991">
    <property type="entry name" value="DUF2232"/>
    <property type="match status" value="1"/>
</dbReference>
<dbReference type="RefSeq" id="WP_011248937.1">
    <property type="nucleotide sequence ID" value="NZ_BOQS01000024.1"/>
</dbReference>
<dbReference type="PANTHER" id="PTHR41324">
    <property type="entry name" value="MEMBRANE PROTEIN-RELATED"/>
    <property type="match status" value="1"/>
</dbReference>
<dbReference type="AlphaFoldDB" id="A0A268NUG2"/>
<accession>A0A268NUG2</accession>
<name>A0A268NUG2_SHOCL</name>
<evidence type="ECO:0000313" key="2">
    <source>
        <dbReference type="Proteomes" id="UP000216207"/>
    </source>
</evidence>
<proteinExistence type="predicted"/>
<sequence length="300" mass="33649">MKGLLCGVIYIALFMIFAFNIPLLNMVALVAMPLPIVYFTAIFGPRPGMVLTAAVGLLGTIATLNPLAAFAFAVIGYVLGYAQHKRRKGAELLLATIVASFVFLSTAYILLTAVTDLSVLQFVRESLQETQQLLSELGMESYDKAFIEEYVQLIESLMTFLLLLMAAAYAFMVYGAATMLFKRVDLPYHKLPKFREWAFPRFFLWFYFSLLLLSFLPFEPGSYMAAVTQTGINLVSVLLIIQGVSLLFVYLQAKRLAKGVSVFIIIMVVISLLLVPFLLWAMKMIGVLDMVLRIRDRMKL</sequence>
<reference evidence="1 2" key="1">
    <citation type="submission" date="2017-07" db="EMBL/GenBank/DDBJ databases">
        <title>Isolation and whole genome analysis of endospore-forming bacteria from heroin.</title>
        <authorList>
            <person name="Kalinowski J."/>
            <person name="Ahrens B."/>
            <person name="Al-Dilaimi A."/>
            <person name="Winkler A."/>
            <person name="Wibberg D."/>
            <person name="Schleenbecker U."/>
            <person name="Ruckert C."/>
            <person name="Wolfel R."/>
            <person name="Grass G."/>
        </authorList>
    </citation>
    <scope>NUCLEOTIDE SEQUENCE [LARGE SCALE GENOMIC DNA]</scope>
    <source>
        <strain evidence="1 2">7539</strain>
    </source>
</reference>
<dbReference type="PANTHER" id="PTHR41324:SF1">
    <property type="entry name" value="DUF2232 DOMAIN-CONTAINING PROTEIN"/>
    <property type="match status" value="1"/>
</dbReference>
<dbReference type="OMA" id="REWAFPR"/>
<comment type="caution">
    <text evidence="1">The sequence shown here is derived from an EMBL/GenBank/DDBJ whole genome shotgun (WGS) entry which is preliminary data.</text>
</comment>
<gene>
    <name evidence="1" type="ORF">CHH72_19800</name>
</gene>
<organism evidence="1 2">
    <name type="scientific">Shouchella clausii</name>
    <name type="common">Alkalihalobacillus clausii</name>
    <dbReference type="NCBI Taxonomy" id="79880"/>
    <lineage>
        <taxon>Bacteria</taxon>
        <taxon>Bacillati</taxon>
        <taxon>Bacillota</taxon>
        <taxon>Bacilli</taxon>
        <taxon>Bacillales</taxon>
        <taxon>Bacillaceae</taxon>
        <taxon>Shouchella</taxon>
    </lineage>
</organism>